<gene>
    <name evidence="1" type="ORF">ERS852571_00205</name>
</gene>
<dbReference type="InterPro" id="IPR043519">
    <property type="entry name" value="NT_sf"/>
</dbReference>
<dbReference type="Pfam" id="PF18144">
    <property type="entry name" value="SMODS"/>
    <property type="match status" value="1"/>
</dbReference>
<proteinExistence type="predicted"/>
<evidence type="ECO:0000313" key="1">
    <source>
        <dbReference type="EMBL" id="CUM72399.1"/>
    </source>
</evidence>
<dbReference type="EMBL" id="CYXY01000001">
    <property type="protein sequence ID" value="CUM72399.1"/>
    <property type="molecule type" value="Genomic_DNA"/>
</dbReference>
<name>A0A173R477_ANAHA</name>
<evidence type="ECO:0008006" key="3">
    <source>
        <dbReference type="Google" id="ProtNLM"/>
    </source>
</evidence>
<dbReference type="AlphaFoldDB" id="A0A173R477"/>
<organism evidence="1 2">
    <name type="scientific">Anaerostipes hadrus</name>
    <dbReference type="NCBI Taxonomy" id="649756"/>
    <lineage>
        <taxon>Bacteria</taxon>
        <taxon>Bacillati</taxon>
        <taxon>Bacillota</taxon>
        <taxon>Clostridia</taxon>
        <taxon>Lachnospirales</taxon>
        <taxon>Lachnospiraceae</taxon>
        <taxon>Anaerostipes</taxon>
    </lineage>
</organism>
<accession>A0A173R477</accession>
<dbReference type="RefSeq" id="WP_055072234.1">
    <property type="nucleotide sequence ID" value="NZ_CYXY01000001.1"/>
</dbReference>
<dbReference type="Gene3D" id="3.30.460.90">
    <property type="match status" value="1"/>
</dbReference>
<sequence>MATTVNNAFAEFMKEKVNLDQEKNKIARSSRDNLIDNIKGFSGDSDFFVVYTDKILRFGSFERRTKIRPIDDIDLMLCLSGEGTRTYIQSGEVFYINGSDADSKNGLMTDNTNYLNSTKVINRFISKLSDLQDYSKAEMHKNHEAATLQLKSYTWNFDIVPCFYTDTGFYLIPDGSGNWKKTDPRIDNERITDINQKHNGKLLELIRLAKYWNNRKVTIRIGSYLLECMILQKYENKEASENWWIDLEFKDLLNYLSSAILSDVDDPKGIQGNLNSFCWDDRCKISDALTNAYNKAVEASNMELNDKNQKGAITKWGEVLGSDFPEYTGE</sequence>
<evidence type="ECO:0000313" key="2">
    <source>
        <dbReference type="Proteomes" id="UP000095553"/>
    </source>
</evidence>
<reference evidence="1 2" key="1">
    <citation type="submission" date="2015-09" db="EMBL/GenBank/DDBJ databases">
        <authorList>
            <consortium name="Pathogen Informatics"/>
        </authorList>
    </citation>
    <scope>NUCLEOTIDE SEQUENCE [LARGE SCALE GENOMIC DNA]</scope>
    <source>
        <strain evidence="1 2">2789STDY5834959</strain>
    </source>
</reference>
<protein>
    <recommendedName>
        <fullName evidence="3">Nucleotidyltransferase</fullName>
    </recommendedName>
</protein>
<dbReference type="SUPFAM" id="SSF81301">
    <property type="entry name" value="Nucleotidyltransferase"/>
    <property type="match status" value="1"/>
</dbReference>
<dbReference type="Proteomes" id="UP000095553">
    <property type="component" value="Unassembled WGS sequence"/>
</dbReference>